<proteinExistence type="predicted"/>
<comment type="subcellular location">
    <subcellularLocation>
        <location evidence="1">Cell envelope</location>
    </subcellularLocation>
</comment>
<evidence type="ECO:0000313" key="8">
    <source>
        <dbReference type="EMBL" id="MBM7631535.1"/>
    </source>
</evidence>
<evidence type="ECO:0000256" key="3">
    <source>
        <dbReference type="ARBA" id="ARBA00022968"/>
    </source>
</evidence>
<evidence type="ECO:0000256" key="6">
    <source>
        <dbReference type="SAM" id="SignalP"/>
    </source>
</evidence>
<dbReference type="Pfam" id="PF00578">
    <property type="entry name" value="AhpC-TSA"/>
    <property type="match status" value="1"/>
</dbReference>
<evidence type="ECO:0000256" key="2">
    <source>
        <dbReference type="ARBA" id="ARBA00022748"/>
    </source>
</evidence>
<dbReference type="Gene3D" id="3.40.30.10">
    <property type="entry name" value="Glutaredoxin"/>
    <property type="match status" value="1"/>
</dbReference>
<dbReference type="InterPro" id="IPR013766">
    <property type="entry name" value="Thioredoxin_domain"/>
</dbReference>
<evidence type="ECO:0000259" key="7">
    <source>
        <dbReference type="PROSITE" id="PS51352"/>
    </source>
</evidence>
<evidence type="ECO:0000256" key="1">
    <source>
        <dbReference type="ARBA" id="ARBA00004196"/>
    </source>
</evidence>
<dbReference type="Proteomes" id="UP000741863">
    <property type="component" value="Unassembled WGS sequence"/>
</dbReference>
<keyword evidence="6" id="KW-0732">Signal</keyword>
<dbReference type="PANTHER" id="PTHR42852">
    <property type="entry name" value="THIOL:DISULFIDE INTERCHANGE PROTEIN DSBE"/>
    <property type="match status" value="1"/>
</dbReference>
<dbReference type="EMBL" id="JAFBEC010000002">
    <property type="protein sequence ID" value="MBM7631535.1"/>
    <property type="molecule type" value="Genomic_DNA"/>
</dbReference>
<keyword evidence="9" id="KW-1185">Reference proteome</keyword>
<dbReference type="InterPro" id="IPR000866">
    <property type="entry name" value="AhpC/TSA"/>
</dbReference>
<feature type="chain" id="PRO_5045797734" evidence="6">
    <location>
        <begin position="24"/>
        <end position="164"/>
    </location>
</feature>
<reference evidence="8 9" key="1">
    <citation type="submission" date="2021-01" db="EMBL/GenBank/DDBJ databases">
        <title>Genomic Encyclopedia of Type Strains, Phase IV (KMG-IV): sequencing the most valuable type-strain genomes for metagenomic binning, comparative biology and taxonomic classification.</title>
        <authorList>
            <person name="Goeker M."/>
        </authorList>
    </citation>
    <scope>NUCLEOTIDE SEQUENCE [LARGE SCALE GENOMIC DNA]</scope>
    <source>
        <strain evidence="8 9">DSM 25540</strain>
    </source>
</reference>
<evidence type="ECO:0000313" key="9">
    <source>
        <dbReference type="Proteomes" id="UP000741863"/>
    </source>
</evidence>
<gene>
    <name evidence="8" type="ORF">JOD17_000627</name>
</gene>
<organism evidence="8 9">
    <name type="scientific">Geomicrobium sediminis</name>
    <dbReference type="NCBI Taxonomy" id="1347788"/>
    <lineage>
        <taxon>Bacteria</taxon>
        <taxon>Bacillati</taxon>
        <taxon>Bacillota</taxon>
        <taxon>Bacilli</taxon>
        <taxon>Bacillales</taxon>
        <taxon>Geomicrobium</taxon>
    </lineage>
</organism>
<dbReference type="PANTHER" id="PTHR42852:SF6">
    <property type="entry name" value="THIOL:DISULFIDE INTERCHANGE PROTEIN DSBE"/>
    <property type="match status" value="1"/>
</dbReference>
<evidence type="ECO:0000256" key="5">
    <source>
        <dbReference type="ARBA" id="ARBA00023284"/>
    </source>
</evidence>
<dbReference type="InterPro" id="IPR036249">
    <property type="entry name" value="Thioredoxin-like_sf"/>
</dbReference>
<keyword evidence="3" id="KW-0812">Transmembrane</keyword>
<evidence type="ECO:0000256" key="4">
    <source>
        <dbReference type="ARBA" id="ARBA00023157"/>
    </source>
</evidence>
<dbReference type="CDD" id="cd02966">
    <property type="entry name" value="TlpA_like_family"/>
    <property type="match status" value="1"/>
</dbReference>
<dbReference type="PROSITE" id="PS51352">
    <property type="entry name" value="THIOREDOXIN_2"/>
    <property type="match status" value="1"/>
</dbReference>
<sequence>MEFMKSIVYLCFIGLMLCFPLQAAATGPTNFTLTSTDGEQIELSDFDGKRKLAVFFTTWCEVCQEEIAELALTYDELVDKNVQVLAINMTHEERSKEEVKVIGEQLPYPVLYDEGGSVSKQYGVLGVPLTVLLDEKNEESARFFGPIQKEKLHSFLNEADRAAP</sequence>
<dbReference type="SUPFAM" id="SSF52833">
    <property type="entry name" value="Thioredoxin-like"/>
    <property type="match status" value="1"/>
</dbReference>
<accession>A0ABS2P7Y9</accession>
<name>A0ABS2P7Y9_9BACL</name>
<dbReference type="RefSeq" id="WP_204695659.1">
    <property type="nucleotide sequence ID" value="NZ_JAFBEC010000002.1"/>
</dbReference>
<feature type="domain" description="Thioredoxin" evidence="7">
    <location>
        <begin position="22"/>
        <end position="161"/>
    </location>
</feature>
<protein>
    <submittedName>
        <fullName evidence="8">Peroxiredoxin</fullName>
    </submittedName>
</protein>
<keyword evidence="4" id="KW-1015">Disulfide bond</keyword>
<keyword evidence="5" id="KW-0676">Redox-active center</keyword>
<keyword evidence="3" id="KW-0735">Signal-anchor</keyword>
<dbReference type="InterPro" id="IPR050553">
    <property type="entry name" value="Thioredoxin_ResA/DsbE_sf"/>
</dbReference>
<comment type="caution">
    <text evidence="8">The sequence shown here is derived from an EMBL/GenBank/DDBJ whole genome shotgun (WGS) entry which is preliminary data.</text>
</comment>
<keyword evidence="2" id="KW-0201">Cytochrome c-type biogenesis</keyword>
<feature type="signal peptide" evidence="6">
    <location>
        <begin position="1"/>
        <end position="23"/>
    </location>
</feature>